<feature type="transmembrane region" description="Helical" evidence="1">
    <location>
        <begin position="90"/>
        <end position="113"/>
    </location>
</feature>
<evidence type="ECO:0000313" key="2">
    <source>
        <dbReference type="EMBL" id="AJG79512.1"/>
    </source>
</evidence>
<evidence type="ECO:0000313" key="3">
    <source>
        <dbReference type="Proteomes" id="UP000031876"/>
    </source>
</evidence>
<geneLocation type="plasmid" evidence="2 3">
    <name>1</name>
</geneLocation>
<protein>
    <recommendedName>
        <fullName evidence="4">Lantibiotic biosynthesis protein dehydration domain-containing protein</fullName>
    </recommendedName>
</protein>
<dbReference type="Proteomes" id="UP000031876">
    <property type="component" value="Plasmid 1"/>
</dbReference>
<reference evidence="2 3" key="1">
    <citation type="journal article" date="2015" name="Genome Announc.">
        <title>Complete genome sequences for 35 biothreat assay-relevant bacillus species.</title>
        <authorList>
            <person name="Johnson S.L."/>
            <person name="Daligault H.E."/>
            <person name="Davenport K.W."/>
            <person name="Jaissle J."/>
            <person name="Frey K.G."/>
            <person name="Ladner J.T."/>
            <person name="Broomall S.M."/>
            <person name="Bishop-Lilly K.A."/>
            <person name="Bruce D.C."/>
            <person name="Gibbons H.S."/>
            <person name="Coyne S.R."/>
            <person name="Lo C.C."/>
            <person name="Meincke L."/>
            <person name="Munk A.C."/>
            <person name="Koroleva G.I."/>
            <person name="Rosenzweig C.N."/>
            <person name="Palacios G.F."/>
            <person name="Redden C.L."/>
            <person name="Minogue T.D."/>
            <person name="Chain P.S."/>
        </authorList>
    </citation>
    <scope>NUCLEOTIDE SEQUENCE [LARGE SCALE GENOMIC DNA]</scope>
    <source>
        <strain evidence="2 3">HD1011</strain>
    </source>
</reference>
<keyword evidence="1" id="KW-1133">Transmembrane helix</keyword>
<evidence type="ECO:0000256" key="1">
    <source>
        <dbReference type="SAM" id="Phobius"/>
    </source>
</evidence>
<organism evidence="2 3">
    <name type="scientific">Bacillus thuringiensis</name>
    <dbReference type="NCBI Taxonomy" id="1428"/>
    <lineage>
        <taxon>Bacteria</taxon>
        <taxon>Bacillati</taxon>
        <taxon>Bacillota</taxon>
        <taxon>Bacilli</taxon>
        <taxon>Bacillales</taxon>
        <taxon>Bacillaceae</taxon>
        <taxon>Bacillus</taxon>
        <taxon>Bacillus cereus group</taxon>
    </lineage>
</organism>
<evidence type="ECO:0008006" key="4">
    <source>
        <dbReference type="Google" id="ProtNLM"/>
    </source>
</evidence>
<accession>A0AB33B6H8</accession>
<keyword evidence="2" id="KW-0614">Plasmid</keyword>
<keyword evidence="1" id="KW-0472">Membrane</keyword>
<sequence length="734" mass="85122">MFGEGLKKEISSIEKEYNTVLTLMKEAFPSISFTKRYPFTDQMRKFCHVFLAHALKPLADNMIEHQKQLKKTFELFKTYMKDKKDLQSTYFLSKLAGSFLGGITGSLAVTALFSGMNSFGERRFSQVLSTAHQTWYRIQTTNITNTCTSNYKPRLHHLYLSLVGGLLLHIQRDLHMLGFEITEFSFTANKISVDLHNEGEEQFIQSINHLLDSDSSLEKLVQTLHTFATFPQLVSLTDENHHLYIEKLVVHYLYLQAKSLKDTSKPYRLTEVLPTILWTNERVNPAFSFLEDSSYKDIYETIEDAFFDYPDEMHDIYLAIVENNRLYTWGDKEKTSKVLYYNRLSTIYIVTCFGAKGNIPAYFIEDIQYFKDNILLPYLQELENSPFFCELAEKWLPSAPKGMFISKWINKLSGHSKLENAITTLDYITAEKLLKDRGKVRSLTISKELIQPEYRSFLALLSNHLETVELRIDQDILLEILKNNDFTTLIDLLKLGLDPFTPLEDTYLLARITSQCNFLMADTIYHHCLQSLANYQASVNKLTEDQQSPYYFLFFSGKTYLTEKYQELINCVPVEKREKELSMAVASLAGMLLWNMFEAGYDPKFVSYAANGDNSFFKTICSTNHYYVLNMIHQWNPALLETQVQGISMLREIYELGHTDLAWHFHEVYNIHDIGEVSYDDVENAAVVELNESYLILLNKNINGVEDVLKEIQEKATEYEQWVIVELVEKVLNS</sequence>
<dbReference type="RefSeq" id="WP_000466637.1">
    <property type="nucleotide sequence ID" value="NZ_CP009336.1"/>
</dbReference>
<keyword evidence="1" id="KW-0812">Transmembrane</keyword>
<name>A0AB33B6H8_BACTU</name>
<dbReference type="EMBL" id="CP009336">
    <property type="protein sequence ID" value="AJG79512.1"/>
    <property type="molecule type" value="Genomic_DNA"/>
</dbReference>
<proteinExistence type="predicted"/>
<dbReference type="AlphaFoldDB" id="A0AB33B6H8"/>
<gene>
    <name evidence="2" type="ORF">BF38_5444</name>
</gene>
<dbReference type="KEGG" id="btw:BF38_5444"/>